<dbReference type="GO" id="GO:0006631">
    <property type="term" value="P:fatty acid metabolic process"/>
    <property type="evidence" value="ECO:0007669"/>
    <property type="project" value="InterPro"/>
</dbReference>
<evidence type="ECO:0000313" key="7">
    <source>
        <dbReference type="EMBL" id="MBA9002685.1"/>
    </source>
</evidence>
<dbReference type="InterPro" id="IPR008927">
    <property type="entry name" value="6-PGluconate_DH-like_C_sf"/>
</dbReference>
<dbReference type="PANTHER" id="PTHR48075:SF5">
    <property type="entry name" value="3-HYDROXYBUTYRYL-COA DEHYDROGENASE"/>
    <property type="match status" value="1"/>
</dbReference>
<keyword evidence="3 7" id="KW-0560">Oxidoreductase</keyword>
<dbReference type="SUPFAM" id="SSF51735">
    <property type="entry name" value="NAD(P)-binding Rossmann-fold domains"/>
    <property type="match status" value="1"/>
</dbReference>
<name>A0A7W3R7T5_9ACTN</name>
<dbReference type="InterPro" id="IPR022694">
    <property type="entry name" value="3-OHacyl-CoA_DH"/>
</dbReference>
<evidence type="ECO:0000256" key="4">
    <source>
        <dbReference type="PIRSR" id="PIRSR000105-1"/>
    </source>
</evidence>
<evidence type="ECO:0000313" key="8">
    <source>
        <dbReference type="Proteomes" id="UP000539313"/>
    </source>
</evidence>
<dbReference type="GO" id="GO:0008691">
    <property type="term" value="F:3-hydroxybutyryl-CoA dehydrogenase activity"/>
    <property type="evidence" value="ECO:0007669"/>
    <property type="project" value="UniProtKB-EC"/>
</dbReference>
<evidence type="ECO:0000256" key="1">
    <source>
        <dbReference type="ARBA" id="ARBA00005086"/>
    </source>
</evidence>
<protein>
    <submittedName>
        <fullName evidence="7">3-hydroxybutyryl-CoA dehydrogenase</fullName>
        <ecNumber evidence="7">1.1.1.157</ecNumber>
    </submittedName>
</protein>
<dbReference type="InterPro" id="IPR036291">
    <property type="entry name" value="NAD(P)-bd_dom_sf"/>
</dbReference>
<keyword evidence="8" id="KW-1185">Reference proteome</keyword>
<evidence type="ECO:0000259" key="5">
    <source>
        <dbReference type="Pfam" id="PF00725"/>
    </source>
</evidence>
<sequence length="280" mass="30000">MDGVVIGAGTMGLGIAYVLAAAGDAVTVVEPDDRRARAARTRIAEVAQGAVRRGRLGPEDAGALVGRIVFRSSLDQVEATNPALVVEAVPERLELKRTVLRAAEALEPRMLATNTSGLSIDAIAEGLTDPASFIGLHFFNPVWAMPLVEIVRGSATDEPTLRSARELVARIGKESIVVKDTPGFATSRLGVALGLEAMRMLEEGVGEAADIDRAMELGYRHPMGPLRLTDLVGLDVRLDIARHLAETYGPRFAPPRILEEKVARGELGKKSGRGFYDWSE</sequence>
<evidence type="ECO:0000256" key="2">
    <source>
        <dbReference type="ARBA" id="ARBA00009463"/>
    </source>
</evidence>
<dbReference type="InterPro" id="IPR006176">
    <property type="entry name" value="3-OHacyl-CoA_DH_NAD-bd"/>
</dbReference>
<gene>
    <name evidence="7" type="ORF">HNR21_001567</name>
</gene>
<dbReference type="EC" id="1.1.1.157" evidence="7"/>
<dbReference type="Pfam" id="PF02737">
    <property type="entry name" value="3HCDH_N"/>
    <property type="match status" value="1"/>
</dbReference>
<dbReference type="PIRSF" id="PIRSF000105">
    <property type="entry name" value="HCDH"/>
    <property type="match status" value="1"/>
</dbReference>
<comment type="similarity">
    <text evidence="2">Belongs to the 3-hydroxyacyl-CoA dehydrogenase family.</text>
</comment>
<dbReference type="PANTHER" id="PTHR48075">
    <property type="entry name" value="3-HYDROXYACYL-COA DEHYDROGENASE FAMILY PROTEIN"/>
    <property type="match status" value="1"/>
</dbReference>
<organism evidence="7 8">
    <name type="scientific">Thermomonospora cellulosilytica</name>
    <dbReference type="NCBI Taxonomy" id="1411118"/>
    <lineage>
        <taxon>Bacteria</taxon>
        <taxon>Bacillati</taxon>
        <taxon>Actinomycetota</taxon>
        <taxon>Actinomycetes</taxon>
        <taxon>Streptosporangiales</taxon>
        <taxon>Thermomonosporaceae</taxon>
        <taxon>Thermomonospora</taxon>
    </lineage>
</organism>
<dbReference type="Gene3D" id="1.10.1040.10">
    <property type="entry name" value="N-(1-d-carboxylethyl)-l-norvaline Dehydrogenase, domain 2"/>
    <property type="match status" value="1"/>
</dbReference>
<dbReference type="InterPro" id="IPR013328">
    <property type="entry name" value="6PGD_dom2"/>
</dbReference>
<dbReference type="AlphaFoldDB" id="A0A7W3R7T5"/>
<reference evidence="7 8" key="1">
    <citation type="submission" date="2020-08" db="EMBL/GenBank/DDBJ databases">
        <title>Sequencing the genomes of 1000 actinobacteria strains.</title>
        <authorList>
            <person name="Klenk H.-P."/>
        </authorList>
    </citation>
    <scope>NUCLEOTIDE SEQUENCE [LARGE SCALE GENOMIC DNA]</scope>
    <source>
        <strain evidence="7 8">DSM 45823</strain>
    </source>
</reference>
<proteinExistence type="inferred from homology"/>
<dbReference type="SUPFAM" id="SSF48179">
    <property type="entry name" value="6-phosphogluconate dehydrogenase C-terminal domain-like"/>
    <property type="match status" value="1"/>
</dbReference>
<evidence type="ECO:0000259" key="6">
    <source>
        <dbReference type="Pfam" id="PF02737"/>
    </source>
</evidence>
<dbReference type="Proteomes" id="UP000539313">
    <property type="component" value="Unassembled WGS sequence"/>
</dbReference>
<dbReference type="GO" id="GO:0070403">
    <property type="term" value="F:NAD+ binding"/>
    <property type="evidence" value="ECO:0007669"/>
    <property type="project" value="InterPro"/>
</dbReference>
<accession>A0A7W3R7T5</accession>
<dbReference type="InterPro" id="IPR006108">
    <property type="entry name" value="3HC_DH_C"/>
</dbReference>
<dbReference type="RefSeq" id="WP_182704639.1">
    <property type="nucleotide sequence ID" value="NZ_JACJII010000001.1"/>
</dbReference>
<comment type="pathway">
    <text evidence="1">Lipid metabolism; butanoate metabolism.</text>
</comment>
<evidence type="ECO:0000256" key="3">
    <source>
        <dbReference type="ARBA" id="ARBA00023002"/>
    </source>
</evidence>
<dbReference type="Gene3D" id="3.40.50.720">
    <property type="entry name" value="NAD(P)-binding Rossmann-like Domain"/>
    <property type="match status" value="1"/>
</dbReference>
<dbReference type="EMBL" id="JACJII010000001">
    <property type="protein sequence ID" value="MBA9002685.1"/>
    <property type="molecule type" value="Genomic_DNA"/>
</dbReference>
<feature type="domain" description="3-hydroxyacyl-CoA dehydrogenase NAD binding" evidence="6">
    <location>
        <begin position="5"/>
        <end position="181"/>
    </location>
</feature>
<dbReference type="Pfam" id="PF00725">
    <property type="entry name" value="3HCDH"/>
    <property type="match status" value="1"/>
</dbReference>
<comment type="caution">
    <text evidence="7">The sequence shown here is derived from an EMBL/GenBank/DDBJ whole genome shotgun (WGS) entry which is preliminary data.</text>
</comment>
<feature type="site" description="Important for catalytic activity" evidence="4">
    <location>
        <position position="137"/>
    </location>
</feature>
<feature type="domain" description="3-hydroxyacyl-CoA dehydrogenase C-terminal" evidence="5">
    <location>
        <begin position="183"/>
        <end position="278"/>
    </location>
</feature>